<dbReference type="PANTHER" id="PTHR45786">
    <property type="entry name" value="DNA BINDING PROTEIN-LIKE"/>
    <property type="match status" value="1"/>
</dbReference>
<evidence type="ECO:0000313" key="2">
    <source>
        <dbReference type="EMBL" id="GFS33023.1"/>
    </source>
</evidence>
<keyword evidence="2" id="KW-0547">Nucleotide-binding</keyword>
<dbReference type="AlphaFoldDB" id="A0A8X6K9E3"/>
<dbReference type="EMBL" id="BMAW01088081">
    <property type="protein sequence ID" value="GFS33023.1"/>
    <property type="molecule type" value="Genomic_DNA"/>
</dbReference>
<evidence type="ECO:0000313" key="3">
    <source>
        <dbReference type="Proteomes" id="UP000887013"/>
    </source>
</evidence>
<evidence type="ECO:0000256" key="1">
    <source>
        <dbReference type="SAM" id="MobiDB-lite"/>
    </source>
</evidence>
<keyword evidence="2" id="KW-0347">Helicase</keyword>
<accession>A0A8X6K9E3</accession>
<keyword evidence="2" id="KW-0378">Hydrolase</keyword>
<gene>
    <name evidence="2" type="primary">AVEN_128747_1</name>
    <name evidence="2" type="ORF">NPIL_270231</name>
</gene>
<sequence>MPTKRKGANLSRDTNKSRSIRNRRAQRTEEEVQEENTGARVRMAQLRQDDTRAERNEVMRLEQRQSYRFTVNRRRVNDQQRQQAHRAFVATSFRRLAFQYEPDIEYYAHSKVVIGAMDKECPRIVSELDALLNEHNELLKIFKSHMHKLESNNHAIVINPDKTPAGEHIRRFNAPVADDVAGIMVGDRTGAREIVILRRNNNLQFIADTHRSYDALQYPLIFWKGQDGYSINIKQRDPVS</sequence>
<dbReference type="Proteomes" id="UP000887013">
    <property type="component" value="Unassembled WGS sequence"/>
</dbReference>
<organism evidence="2 3">
    <name type="scientific">Nephila pilipes</name>
    <name type="common">Giant wood spider</name>
    <name type="synonym">Nephila maculata</name>
    <dbReference type="NCBI Taxonomy" id="299642"/>
    <lineage>
        <taxon>Eukaryota</taxon>
        <taxon>Metazoa</taxon>
        <taxon>Ecdysozoa</taxon>
        <taxon>Arthropoda</taxon>
        <taxon>Chelicerata</taxon>
        <taxon>Arachnida</taxon>
        <taxon>Araneae</taxon>
        <taxon>Araneomorphae</taxon>
        <taxon>Entelegynae</taxon>
        <taxon>Araneoidea</taxon>
        <taxon>Nephilidae</taxon>
        <taxon>Nephila</taxon>
    </lineage>
</organism>
<proteinExistence type="predicted"/>
<keyword evidence="3" id="KW-1185">Reference proteome</keyword>
<keyword evidence="2" id="KW-0067">ATP-binding</keyword>
<dbReference type="PANTHER" id="PTHR45786:SF74">
    <property type="entry name" value="ATP-DEPENDENT DNA HELICASE"/>
    <property type="match status" value="1"/>
</dbReference>
<protein>
    <submittedName>
        <fullName evidence="2">ATP-dependent DNA helicase</fullName>
    </submittedName>
</protein>
<reference evidence="2" key="1">
    <citation type="submission" date="2020-08" db="EMBL/GenBank/DDBJ databases">
        <title>Multicomponent nature underlies the extraordinary mechanical properties of spider dragline silk.</title>
        <authorList>
            <person name="Kono N."/>
            <person name="Nakamura H."/>
            <person name="Mori M."/>
            <person name="Yoshida Y."/>
            <person name="Ohtoshi R."/>
            <person name="Malay A.D."/>
            <person name="Moran D.A.P."/>
            <person name="Tomita M."/>
            <person name="Numata K."/>
            <person name="Arakawa K."/>
        </authorList>
    </citation>
    <scope>NUCLEOTIDE SEQUENCE</scope>
</reference>
<feature type="region of interest" description="Disordered" evidence="1">
    <location>
        <begin position="1"/>
        <end position="39"/>
    </location>
</feature>
<comment type="caution">
    <text evidence="2">The sequence shown here is derived from an EMBL/GenBank/DDBJ whole genome shotgun (WGS) entry which is preliminary data.</text>
</comment>
<dbReference type="GO" id="GO:0004386">
    <property type="term" value="F:helicase activity"/>
    <property type="evidence" value="ECO:0007669"/>
    <property type="project" value="UniProtKB-KW"/>
</dbReference>
<dbReference type="OrthoDB" id="5866727at2759"/>
<name>A0A8X6K9E3_NEPPI</name>
<feature type="non-terminal residue" evidence="2">
    <location>
        <position position="240"/>
    </location>
</feature>